<evidence type="ECO:0000256" key="1">
    <source>
        <dbReference type="ARBA" id="ARBA00022490"/>
    </source>
</evidence>
<dbReference type="PANTHER" id="PTHR30008">
    <property type="entry name" value="EXODEOXYRIBONUCLEASE 7 LARGE SUBUNIT"/>
    <property type="match status" value="1"/>
</dbReference>
<dbReference type="GO" id="GO:0008855">
    <property type="term" value="F:exodeoxyribonuclease VII activity"/>
    <property type="evidence" value="ECO:0007669"/>
    <property type="project" value="UniProtKB-UniRule"/>
</dbReference>
<evidence type="ECO:0000259" key="7">
    <source>
        <dbReference type="Pfam" id="PF02601"/>
    </source>
</evidence>
<dbReference type="EC" id="3.1.11.6" evidence="5"/>
<dbReference type="GO" id="GO:0009318">
    <property type="term" value="C:exodeoxyribonuclease VII complex"/>
    <property type="evidence" value="ECO:0007669"/>
    <property type="project" value="UniProtKB-UniRule"/>
</dbReference>
<proteinExistence type="inferred from homology"/>
<dbReference type="KEGG" id="cari:FNU76_07535"/>
<dbReference type="OrthoDB" id="9802795at2"/>
<dbReference type="NCBIfam" id="TIGR00237">
    <property type="entry name" value="xseA"/>
    <property type="match status" value="1"/>
</dbReference>
<dbReference type="Pfam" id="PF13742">
    <property type="entry name" value="tRNA_anti_2"/>
    <property type="match status" value="1"/>
</dbReference>
<comment type="catalytic activity">
    <reaction evidence="5 6">
        <text>Exonucleolytic cleavage in either 5'- to 3'- or 3'- to 5'-direction to yield nucleoside 5'-phosphates.</text>
        <dbReference type="EC" id="3.1.11.6"/>
    </reaction>
</comment>
<evidence type="ECO:0000256" key="5">
    <source>
        <dbReference type="HAMAP-Rule" id="MF_00378"/>
    </source>
</evidence>
<reference evidence="10" key="1">
    <citation type="submission" date="2019-07" db="EMBL/GenBank/DDBJ databases">
        <title>Chitinimonas sp. nov., isolated from Ny-Alesund, arctica soil.</title>
        <authorList>
            <person name="Xu Q."/>
            <person name="Peng F."/>
        </authorList>
    </citation>
    <scope>NUCLEOTIDE SEQUENCE [LARGE SCALE GENOMIC DNA]</scope>
    <source>
        <strain evidence="10">R3-44</strain>
    </source>
</reference>
<dbReference type="Proteomes" id="UP000317550">
    <property type="component" value="Chromosome"/>
</dbReference>
<comment type="function">
    <text evidence="5">Bidirectionally degrades single-stranded DNA into large acid-insoluble oligonucleotides, which are then degraded further into small acid-soluble oligonucleotides.</text>
</comment>
<evidence type="ECO:0000313" key="9">
    <source>
        <dbReference type="EMBL" id="QDQ26222.1"/>
    </source>
</evidence>
<dbReference type="RefSeq" id="WP_144277621.1">
    <property type="nucleotide sequence ID" value="NZ_CP041730.1"/>
</dbReference>
<feature type="domain" description="Exonuclease VII large subunit C-terminal" evidence="7">
    <location>
        <begin position="128"/>
        <end position="438"/>
    </location>
</feature>
<keyword evidence="10" id="KW-1185">Reference proteome</keyword>
<dbReference type="InterPro" id="IPR020579">
    <property type="entry name" value="Exonuc_VII_lsu_C"/>
</dbReference>
<dbReference type="HAMAP" id="MF_00378">
    <property type="entry name" value="Exonuc_7_L"/>
    <property type="match status" value="1"/>
</dbReference>
<dbReference type="GO" id="GO:0005737">
    <property type="term" value="C:cytoplasm"/>
    <property type="evidence" value="ECO:0007669"/>
    <property type="project" value="UniProtKB-SubCell"/>
</dbReference>
<comment type="similarity">
    <text evidence="5 6">Belongs to the XseA family.</text>
</comment>
<evidence type="ECO:0000256" key="4">
    <source>
        <dbReference type="ARBA" id="ARBA00022839"/>
    </source>
</evidence>
<accession>A0A516SDJ2</accession>
<gene>
    <name evidence="5" type="primary">xseA</name>
    <name evidence="9" type="ORF">FNU76_07535</name>
</gene>
<keyword evidence="1 5" id="KW-0963">Cytoplasm</keyword>
<dbReference type="GO" id="GO:0006308">
    <property type="term" value="P:DNA catabolic process"/>
    <property type="evidence" value="ECO:0007669"/>
    <property type="project" value="UniProtKB-UniRule"/>
</dbReference>
<dbReference type="InterPro" id="IPR025824">
    <property type="entry name" value="OB-fold_nuc-bd_dom"/>
</dbReference>
<evidence type="ECO:0000259" key="8">
    <source>
        <dbReference type="Pfam" id="PF13742"/>
    </source>
</evidence>
<comment type="subunit">
    <text evidence="5">Heterooligomer composed of large and small subunits.</text>
</comment>
<evidence type="ECO:0000256" key="3">
    <source>
        <dbReference type="ARBA" id="ARBA00022801"/>
    </source>
</evidence>
<keyword evidence="4 5" id="KW-0269">Exonuclease</keyword>
<name>A0A516SDJ2_9NEIS</name>
<dbReference type="GO" id="GO:0003676">
    <property type="term" value="F:nucleic acid binding"/>
    <property type="evidence" value="ECO:0007669"/>
    <property type="project" value="InterPro"/>
</dbReference>
<dbReference type="CDD" id="cd04489">
    <property type="entry name" value="ExoVII_LU_OBF"/>
    <property type="match status" value="1"/>
</dbReference>
<dbReference type="InterPro" id="IPR003753">
    <property type="entry name" value="Exonuc_VII_L"/>
</dbReference>
<dbReference type="PANTHER" id="PTHR30008:SF0">
    <property type="entry name" value="EXODEOXYRIBONUCLEASE 7 LARGE SUBUNIT"/>
    <property type="match status" value="1"/>
</dbReference>
<evidence type="ECO:0000256" key="2">
    <source>
        <dbReference type="ARBA" id="ARBA00022722"/>
    </source>
</evidence>
<protein>
    <recommendedName>
        <fullName evidence="5">Exodeoxyribonuclease 7 large subunit</fullName>
        <ecNumber evidence="5">3.1.11.6</ecNumber>
    </recommendedName>
    <alternativeName>
        <fullName evidence="5">Exodeoxyribonuclease VII large subunit</fullName>
        <shortName evidence="5">Exonuclease VII large subunit</shortName>
    </alternativeName>
</protein>
<feature type="domain" description="OB-fold nucleic acid binding" evidence="8">
    <location>
        <begin position="12"/>
        <end position="105"/>
    </location>
</feature>
<dbReference type="EMBL" id="CP041730">
    <property type="protein sequence ID" value="QDQ26222.1"/>
    <property type="molecule type" value="Genomic_DNA"/>
</dbReference>
<comment type="subcellular location">
    <subcellularLocation>
        <location evidence="5 6">Cytoplasm</location>
    </subcellularLocation>
</comment>
<evidence type="ECO:0000313" key="10">
    <source>
        <dbReference type="Proteomes" id="UP000317550"/>
    </source>
</evidence>
<keyword evidence="3 5" id="KW-0378">Hydrolase</keyword>
<dbReference type="AlphaFoldDB" id="A0A516SDJ2"/>
<keyword evidence="2 5" id="KW-0540">Nuclease</keyword>
<sequence>MNELLSSPAPVWSVSELNRAVKGLLERELPLLWVSGEISNLTVAASGHCYFSLKDNGAQVRCVMFRNRAVLLPFKPREGMKVEARAAVTLYEARGDYQLNIEAMRPAGLGALFEAFEKLKSKLAAEGLFDAGRKRGLPTQPRAIGLITSPRAAALRDVLTTLRRRAPHLPVVLYPVPVQGEGAAERIAAMLARANDRADVDVLILCRGGGSIEDLWAFNEEVLARAIAASRIPVVCGVGHETDFTIADFVADLRAATPTAAAELVSPDRAAQQARLLQLQAGLLRGFTRVLQTRMQRLDFLGRRLVHPGERLRRQRESIARAEQALRRAAQRRLQDSTWRLAHLRQRYRAARPLPAMRLMELAALRQRMRLAVRRGQERAAANLAVLAGRFGALDPSAVLARGYSLVETADGSLVRDAAELRMGQRLRLRFARGEAAAVVSDAPVEQGDLF</sequence>
<organism evidence="9 10">
    <name type="scientific">Chitinimonas arctica</name>
    <dbReference type="NCBI Taxonomy" id="2594795"/>
    <lineage>
        <taxon>Bacteria</taxon>
        <taxon>Pseudomonadati</taxon>
        <taxon>Pseudomonadota</taxon>
        <taxon>Betaproteobacteria</taxon>
        <taxon>Neisseriales</taxon>
        <taxon>Chitinibacteraceae</taxon>
        <taxon>Chitinimonas</taxon>
    </lineage>
</organism>
<evidence type="ECO:0000256" key="6">
    <source>
        <dbReference type="RuleBase" id="RU004355"/>
    </source>
</evidence>
<dbReference type="Pfam" id="PF02601">
    <property type="entry name" value="Exonuc_VII_L"/>
    <property type="match status" value="1"/>
</dbReference>